<dbReference type="Gene3D" id="3.20.20.80">
    <property type="entry name" value="Glycosidases"/>
    <property type="match status" value="1"/>
</dbReference>
<dbReference type="RefSeq" id="WP_143380459.1">
    <property type="nucleotide sequence ID" value="NZ_CP041637.1"/>
</dbReference>
<reference evidence="2 3" key="1">
    <citation type="submission" date="2019-07" db="EMBL/GenBank/DDBJ databases">
        <title>Genome sequencing for Formosa sp. PS13.</title>
        <authorList>
            <person name="Park S.-J."/>
        </authorList>
    </citation>
    <scope>NUCLEOTIDE SEQUENCE [LARGE SCALE GENOMIC DNA]</scope>
    <source>
        <strain evidence="2 3">PS13</strain>
    </source>
</reference>
<dbReference type="GO" id="GO:0016829">
    <property type="term" value="F:lyase activity"/>
    <property type="evidence" value="ECO:0007669"/>
    <property type="project" value="UniProtKB-KW"/>
</dbReference>
<keyword evidence="2" id="KW-0456">Lyase</keyword>
<dbReference type="InterPro" id="IPR006047">
    <property type="entry name" value="GH13_cat_dom"/>
</dbReference>
<feature type="domain" description="Glycosyl hydrolase family 13 catalytic" evidence="1">
    <location>
        <begin position="42"/>
        <end position="463"/>
    </location>
</feature>
<evidence type="ECO:0000313" key="3">
    <source>
        <dbReference type="Proteomes" id="UP000319209"/>
    </source>
</evidence>
<dbReference type="PANTHER" id="PTHR10357">
    <property type="entry name" value="ALPHA-AMYLASE FAMILY MEMBER"/>
    <property type="match status" value="1"/>
</dbReference>
<evidence type="ECO:0000313" key="2">
    <source>
        <dbReference type="EMBL" id="QDO93557.1"/>
    </source>
</evidence>
<accession>A0A516GPU9</accession>
<dbReference type="InterPro" id="IPR017853">
    <property type="entry name" value="GH"/>
</dbReference>
<proteinExistence type="predicted"/>
<name>A0A516GPU9_9FLAO</name>
<dbReference type="SMART" id="SM00642">
    <property type="entry name" value="Aamy"/>
    <property type="match status" value="1"/>
</dbReference>
<dbReference type="EMBL" id="CP041637">
    <property type="protein sequence ID" value="QDO93557.1"/>
    <property type="molecule type" value="Genomic_DNA"/>
</dbReference>
<dbReference type="Proteomes" id="UP000319209">
    <property type="component" value="Chromosome"/>
</dbReference>
<dbReference type="Pfam" id="PF00128">
    <property type="entry name" value="Alpha-amylase"/>
    <property type="match status" value="1"/>
</dbReference>
<dbReference type="KEGG" id="fop:FNB79_06055"/>
<sequence>MRNFIVVLMLGIMITGCQNKTEQAVEKNVKIPFEWDAATIYFMLVDRFNNADTSNDENFNRNKETGVLRGFEGGDIKGITQKVESGYFTDLGVNAIWMTPIVEQIHGGTDEGTGLSYGFHGYWTKDWTNLDPDFGTKEDLKQLVAAAHKKGIRIVLDAVINHRGPVTDQDPVWPQSWVRTGPACDYHDFDSTVSCTLVENLPDIRTESDEAVDLPPQLVEKWRAEGRYEKEVAELDAFFEKTGYPRAPRFYIMKWLADYITEFGIDGYRVDTVKHTEPYVWREFRKVVDAAFEQFKAENPDKVLDDNGFYLVGEVYNYAISNEKAFDFGDRKVNYFDQAFNQLINFEFKWNAEQMDYESMFVKYDTIIHNDLKEYSVLNYLSSHDDGQPFDPMREKPFETATKLLLTQGAAQIYYGDESARVLHAEGAIGDANLRTFMNWDDIKSNPATQAILAHWQILGRFRSHHPAVGAGRHNMLSSSPYVFSRTYVKDDFKDAVVIGLELDKGSKTIPVEGVFAEGVSVHDAYSNTTVTVKSGQVVLNTEYNMVLLELTKSAE</sequence>
<dbReference type="GO" id="GO:0005975">
    <property type="term" value="P:carbohydrate metabolic process"/>
    <property type="evidence" value="ECO:0007669"/>
    <property type="project" value="InterPro"/>
</dbReference>
<keyword evidence="3" id="KW-1185">Reference proteome</keyword>
<protein>
    <submittedName>
        <fullName evidence="2">Alpha-amlyase</fullName>
    </submittedName>
</protein>
<evidence type="ECO:0000259" key="1">
    <source>
        <dbReference type="SMART" id="SM00642"/>
    </source>
</evidence>
<dbReference type="PROSITE" id="PS51257">
    <property type="entry name" value="PROKAR_LIPOPROTEIN"/>
    <property type="match status" value="1"/>
</dbReference>
<dbReference type="SUPFAM" id="SSF51445">
    <property type="entry name" value="(Trans)glycosidases"/>
    <property type="match status" value="1"/>
</dbReference>
<gene>
    <name evidence="2" type="ORF">FNB79_06055</name>
</gene>
<dbReference type="PANTHER" id="PTHR10357:SF209">
    <property type="entry name" value="PERIPLASMIC ALPHA-AMYLASE"/>
    <property type="match status" value="1"/>
</dbReference>
<organism evidence="2 3">
    <name type="scientific">Formosa sediminum</name>
    <dbReference type="NCBI Taxonomy" id="2594004"/>
    <lineage>
        <taxon>Bacteria</taxon>
        <taxon>Pseudomonadati</taxon>
        <taxon>Bacteroidota</taxon>
        <taxon>Flavobacteriia</taxon>
        <taxon>Flavobacteriales</taxon>
        <taxon>Flavobacteriaceae</taxon>
        <taxon>Formosa</taxon>
    </lineage>
</organism>
<dbReference type="OrthoDB" id="9805159at2"/>
<dbReference type="AlphaFoldDB" id="A0A516GPU9"/>